<reference evidence="2" key="1">
    <citation type="submission" date="2023-05" db="EMBL/GenBank/DDBJ databases">
        <authorList>
            <person name="Huff M."/>
        </authorList>
    </citation>
    <scope>NUCLEOTIDE SEQUENCE</scope>
</reference>
<keyword evidence="1" id="KW-0812">Transmembrane</keyword>
<dbReference type="AlphaFoldDB" id="A0AAD1YM87"/>
<protein>
    <submittedName>
        <fullName evidence="2">Uncharacterized protein</fullName>
    </submittedName>
</protein>
<evidence type="ECO:0000313" key="2">
    <source>
        <dbReference type="EMBL" id="CAI9753653.1"/>
    </source>
</evidence>
<dbReference type="PANTHER" id="PTHR31060:SF5">
    <property type="entry name" value="PRLI-INTERACTING FACTOR G, PUTATIVE, EXPRESSED-RELATED"/>
    <property type="match status" value="1"/>
</dbReference>
<sequence length="126" mass="13851">MNRGEVQYSAYTSAVAVLTGGGDWLIAVVVVYAVAMVAEQLGFTSCIQSCLEYLEAVPWVGEEEEEKVVSSVLRLQDDGIGVTPVLKRVSSDISKPPMDTLSHVLELVLKSKEERGRREKKPKNLQ</sequence>
<keyword evidence="3" id="KW-1185">Reference proteome</keyword>
<keyword evidence="1" id="KW-1133">Transmembrane helix</keyword>
<accession>A0AAD1YM87</accession>
<dbReference type="Proteomes" id="UP000834106">
    <property type="component" value="Chromosome 1"/>
</dbReference>
<gene>
    <name evidence="2" type="ORF">FPE_LOCUS1084</name>
</gene>
<name>A0AAD1YM87_9LAMI</name>
<organism evidence="2 3">
    <name type="scientific">Fraxinus pennsylvanica</name>
    <dbReference type="NCBI Taxonomy" id="56036"/>
    <lineage>
        <taxon>Eukaryota</taxon>
        <taxon>Viridiplantae</taxon>
        <taxon>Streptophyta</taxon>
        <taxon>Embryophyta</taxon>
        <taxon>Tracheophyta</taxon>
        <taxon>Spermatophyta</taxon>
        <taxon>Magnoliopsida</taxon>
        <taxon>eudicotyledons</taxon>
        <taxon>Gunneridae</taxon>
        <taxon>Pentapetalae</taxon>
        <taxon>asterids</taxon>
        <taxon>lamiids</taxon>
        <taxon>Lamiales</taxon>
        <taxon>Oleaceae</taxon>
        <taxon>Oleeae</taxon>
        <taxon>Fraxinus</taxon>
    </lineage>
</organism>
<dbReference type="EMBL" id="OU503036">
    <property type="protein sequence ID" value="CAI9753653.1"/>
    <property type="molecule type" value="Genomic_DNA"/>
</dbReference>
<dbReference type="InterPro" id="IPR038920">
    <property type="entry name" value="At3g05675-like"/>
</dbReference>
<evidence type="ECO:0000256" key="1">
    <source>
        <dbReference type="SAM" id="Phobius"/>
    </source>
</evidence>
<keyword evidence="1" id="KW-0472">Membrane</keyword>
<proteinExistence type="predicted"/>
<dbReference type="PANTHER" id="PTHR31060">
    <property type="entry name" value="OSJNBA0011J08.25 PROTEIN-RELATED"/>
    <property type="match status" value="1"/>
</dbReference>
<evidence type="ECO:0000313" key="3">
    <source>
        <dbReference type="Proteomes" id="UP000834106"/>
    </source>
</evidence>
<feature type="transmembrane region" description="Helical" evidence="1">
    <location>
        <begin position="12"/>
        <end position="35"/>
    </location>
</feature>